<dbReference type="InterPro" id="IPR027414">
    <property type="entry name" value="GH95_N_dom"/>
</dbReference>
<dbReference type="Gene3D" id="2.60.40.1180">
    <property type="entry name" value="Golgi alpha-mannosidase II"/>
    <property type="match status" value="1"/>
</dbReference>
<dbReference type="InterPro" id="IPR054363">
    <property type="entry name" value="GH95_cat"/>
</dbReference>
<keyword evidence="4" id="KW-1185">Reference proteome</keyword>
<gene>
    <name evidence="3" type="ORF">I8J30_32560</name>
</gene>
<reference evidence="3 4" key="1">
    <citation type="submission" date="2021-04" db="EMBL/GenBank/DDBJ databases">
        <title>Paenibacillus sp. DLE-14 whole genome sequence.</title>
        <authorList>
            <person name="Ham Y.J."/>
        </authorList>
    </citation>
    <scope>NUCLEOTIDE SEQUENCE [LARGE SCALE GENOMIC DNA]</scope>
    <source>
        <strain evidence="3 4">DLE-14</strain>
    </source>
</reference>
<dbReference type="Gene3D" id="2.70.98.50">
    <property type="entry name" value="putative glycoside hydrolase family protein from bacillus halodurans"/>
    <property type="match status" value="1"/>
</dbReference>
<dbReference type="Pfam" id="PF05345">
    <property type="entry name" value="He_PIG"/>
    <property type="match status" value="6"/>
</dbReference>
<dbReference type="InterPro" id="IPR022409">
    <property type="entry name" value="PKD/Chitinase_dom"/>
</dbReference>
<feature type="domain" description="PKD/Chitinase" evidence="2">
    <location>
        <begin position="1768"/>
        <end position="1853"/>
    </location>
</feature>
<dbReference type="Pfam" id="PF14498">
    <property type="entry name" value="Glyco_hyd_65N_2"/>
    <property type="match status" value="1"/>
</dbReference>
<protein>
    <submittedName>
        <fullName evidence="3">DUF4073 domain-containing protein</fullName>
    </submittedName>
</protein>
<evidence type="ECO:0000313" key="4">
    <source>
        <dbReference type="Proteomes" id="UP000673394"/>
    </source>
</evidence>
<accession>A0ABS5CNG9</accession>
<dbReference type="Pfam" id="PF13285">
    <property type="entry name" value="DUF4073"/>
    <property type="match status" value="3"/>
</dbReference>
<comment type="caution">
    <text evidence="3">The sequence shown here is derived from an EMBL/GenBank/DDBJ whole genome shotgun (WGS) entry which is preliminary data.</text>
</comment>
<dbReference type="InterPro" id="IPR015919">
    <property type="entry name" value="Cadherin-like_sf"/>
</dbReference>
<feature type="domain" description="PKD/Chitinase" evidence="2">
    <location>
        <begin position="1362"/>
        <end position="1476"/>
    </location>
</feature>
<dbReference type="EMBL" id="JAGKSP010000043">
    <property type="protein sequence ID" value="MBP3967403.1"/>
    <property type="molecule type" value="Genomic_DNA"/>
</dbReference>
<proteinExistence type="predicted"/>
<dbReference type="PANTHER" id="PTHR31084:SF19">
    <property type="entry name" value="GLYCOSYL HYDROLASE FAMILY 95 N-TERMINAL DOMAIN-CONTAINING PROTEIN"/>
    <property type="match status" value="1"/>
</dbReference>
<evidence type="ECO:0000313" key="3">
    <source>
        <dbReference type="EMBL" id="MBP3967403.1"/>
    </source>
</evidence>
<dbReference type="InterPro" id="IPR013783">
    <property type="entry name" value="Ig-like_fold"/>
</dbReference>
<sequence length="2105" mass="223569">MPFIQSVGTASAATAVTYTGSAAAPEHKLSLWYQKPAANWETEALPIGNGYMGAMIYGGVEQEHIQFNEESLWTGGPRSKAGKGKDGNRPGAASHLADVQAKLAAGDEAGARSIAEQYLTGTLDDYPEFGGYQSFGDIYLDNVLPPSVTVTDYRRELDLEDGIARVTYKQAGVEYKREYFMSYPDHVMVMRLTSSKPNMLNFMLSITSPQVSSKPTIVADGNRLTMSGNLYDNNMAYESQLLVQNEDGIVSPGIGKLTVANATSVTILMSAATDYVNHYPDFQGTDPHPKVSNYIAAASGHTYEQLRATHMGDYKSLFGRVSLNLNNETATVPTDVLLNNYKAKRNSALEALFFQYGRYLLLSSSRPGSLPANLQGKWNNSLTPPWGSDYHANINLEMNYWPSEITNLQETAIPLVDYLDSLREPGNVMAKTYYGITGPGWTVHTISNIFGYAAPGWDIGTWGWHSVGGAFLSLQLWEKYQFTGNTDYLRDKLYPIMKEAAEFWTKTLITDKDGTLVSSPSYSPEHGPLTVGTNYEQELIWQLFTDVIQASEVLGEDADFRNELIDKRSKLSMPKVGQYGQLQEWKEDIDDPTDQHRHISHLVGLYPGNLINPVTSPDLFHAAKVTLTQRGDESNGWSRANKLNLWARALDGNHAMTILKGQLASSTYTNLFDICPPFQIDGNFGATSGIAEMLLQSHTGSIDMLPALPDDWYSGEVKGLVARGAFTVDMKWKGKVLTNAALASLEGNVAKVRNDIFLHPEKLTVTNANDGSAVNYTAEGNTITFATEAGATYNIASSLTPQPAPINAASSVTVDDRDSSITYSGSWGEGGGSTYAGTEKYSKTANNYAQFSFNGNAIKLISSKQSNAGKMDIYMDGVLDAADIDCYSATSQKQFVVYEKSGLSVGEHTIKVVVKGTKNASALDSYILIDAFQYSTQVPAPEVTADDVNNVIVNADDTMEYSVDGGVNYTKFDPANIPTFPGEMTVQVRIASNSVNAASQSTTLTFTNSAPSFLELPALKGKAGDALTTVVGALDADGDSVAFSSPDLPAGAALNPSTGQFTWTPAANGNYAITIQATDAKLVGSTVLYVYVTNQAIAVTPIKLDERDSALVYSSGWSNNSDDGDYKGTEKYNNIPGSYVQLTFIGNEVKFIAAKQSNTGKFDVYLDGVLDQEDIDSYSPTTIKQQALYQKSGLPNGTHTLKIVVKGTKNAAANNAYILADAFEYTPAVAAPQVTADDVNNVIIGADESMEYAVDGGAYASYAADQRPMFKGAKSVAVRTAANAFNPAGLETALTFTNGAPILNPISAVHANVGDEAAVTVIANDLDGDAFTFRSPDLPSGATLDAHTGALRLRPLAAVNYSVTIIATDSNGNSSQLTVMIEATLGSNRNPVISDLAPIQARTGDHVTFAVTTSDADGEAIVYSVTGLPTGSTFDTEHGAFDWPEAAEGDYTITVTATDARGGSDQSSVLLRVSTNQEPVIQAIPAVNVNAKDTISLVVEARDADGDEVSFSSDNLPAGAILNAATGAFIWPQAVAGNYAVHITASDSKLSSTSTLSIQVSLKSRLIPPITVDDLEPDVSFVGSWTSSGDSRDYAGTEKYSSAVNAYAEFTFTGDSIKVIGGKQYNLGKADIFIDGALAQADVDTYSSESIRQQVLYQNNALANGQHTIKVVVKGTKNASSTGTFIMLDAFEYTVQTPEIGVSADDQHNVIVGADSTMEYSLDGVTYTSYDAANIPVFTGNKSVSVRVAATDEYMAGAAKTLLFSNSAPIIEAVGPIVVNAGQTAAFTAVASDADADAVVWSAEDLPAGATLNAETGEFQWANATTGDYVVTVQATDGTATVTRDVAIHVGDEVVPPVNHAPVIANIAAIHVNAGQAVSFTATATDEDEDVLTYSAADLPAGSSMDASTGAFAWSSAAAGNYVITVTATDGELSSSTEVTIEVTTGNVDPTPPTPPTPTPPTTIVTEGHVELKATPDASGQAAVKVTGAELLQAGEGKTKSVTLTAAVDAAKPITGIVFQLPAQQVNQLAADQKSLVLDAGFATVSFDAGMWKAIIGDSGKEVQLSVKQVDGATLNEQTRAQIGDHIVYDFTLTVDGTKVSQFKK</sequence>
<feature type="region of interest" description="Disordered" evidence="1">
    <location>
        <begin position="70"/>
        <end position="93"/>
    </location>
</feature>
<dbReference type="InterPro" id="IPR049053">
    <property type="entry name" value="AFCA-like_C"/>
</dbReference>
<organism evidence="3 4">
    <name type="scientific">Paenibacillus lignilyticus</name>
    <dbReference type="NCBI Taxonomy" id="1172615"/>
    <lineage>
        <taxon>Bacteria</taxon>
        <taxon>Bacillati</taxon>
        <taxon>Bacillota</taxon>
        <taxon>Bacilli</taxon>
        <taxon>Bacillales</taxon>
        <taxon>Paenibacillaceae</taxon>
        <taxon>Paenibacillus</taxon>
    </lineage>
</organism>
<dbReference type="SUPFAM" id="SSF49313">
    <property type="entry name" value="Cadherin-like"/>
    <property type="match status" value="6"/>
</dbReference>
<dbReference type="Gene3D" id="2.60.40.10">
    <property type="entry name" value="Immunoglobulins"/>
    <property type="match status" value="6"/>
</dbReference>
<dbReference type="Proteomes" id="UP000673394">
    <property type="component" value="Unassembled WGS sequence"/>
</dbReference>
<dbReference type="RefSeq" id="WP_210664496.1">
    <property type="nucleotide sequence ID" value="NZ_JAGKSP010000043.1"/>
</dbReference>
<dbReference type="InterPro" id="IPR013780">
    <property type="entry name" value="Glyco_hydro_b"/>
</dbReference>
<dbReference type="PANTHER" id="PTHR31084">
    <property type="entry name" value="ALPHA-L-FUCOSIDASE 2"/>
    <property type="match status" value="1"/>
</dbReference>
<dbReference type="Gene3D" id="2.60.120.260">
    <property type="entry name" value="Galactose-binding domain-like"/>
    <property type="match status" value="3"/>
</dbReference>
<dbReference type="Pfam" id="PF22124">
    <property type="entry name" value="Glyco_hydro_95_cat"/>
    <property type="match status" value="1"/>
</dbReference>
<dbReference type="InterPro" id="IPR008928">
    <property type="entry name" value="6-hairpin_glycosidase_sf"/>
</dbReference>
<dbReference type="Pfam" id="PF21307">
    <property type="entry name" value="Glyco_hydro_95_C"/>
    <property type="match status" value="1"/>
</dbReference>
<feature type="domain" description="PKD/Chitinase" evidence="2">
    <location>
        <begin position="1862"/>
        <end position="1946"/>
    </location>
</feature>
<dbReference type="InterPro" id="IPR025142">
    <property type="entry name" value="DUF4073"/>
</dbReference>
<evidence type="ECO:0000256" key="1">
    <source>
        <dbReference type="SAM" id="MobiDB-lite"/>
    </source>
</evidence>
<evidence type="ECO:0000259" key="2">
    <source>
        <dbReference type="SMART" id="SM00089"/>
    </source>
</evidence>
<feature type="non-terminal residue" evidence="3">
    <location>
        <position position="2105"/>
    </location>
</feature>
<name>A0ABS5CNG9_9BACL</name>
<dbReference type="SUPFAM" id="SSF48208">
    <property type="entry name" value="Six-hairpin glycosidases"/>
    <property type="match status" value="1"/>
</dbReference>
<dbReference type="SMART" id="SM00089">
    <property type="entry name" value="PKD"/>
    <property type="match status" value="3"/>
</dbReference>